<reference evidence="2" key="1">
    <citation type="journal article" date="2020" name="Stud. Mycol.">
        <title>101 Dothideomycetes genomes: a test case for predicting lifestyles and emergence of pathogens.</title>
        <authorList>
            <person name="Haridas S."/>
            <person name="Albert R."/>
            <person name="Binder M."/>
            <person name="Bloem J."/>
            <person name="Labutti K."/>
            <person name="Salamov A."/>
            <person name="Andreopoulos B."/>
            <person name="Baker S."/>
            <person name="Barry K."/>
            <person name="Bills G."/>
            <person name="Bluhm B."/>
            <person name="Cannon C."/>
            <person name="Castanera R."/>
            <person name="Culley D."/>
            <person name="Daum C."/>
            <person name="Ezra D."/>
            <person name="Gonzalez J."/>
            <person name="Henrissat B."/>
            <person name="Kuo A."/>
            <person name="Liang C."/>
            <person name="Lipzen A."/>
            <person name="Lutzoni F."/>
            <person name="Magnuson J."/>
            <person name="Mondo S."/>
            <person name="Nolan M."/>
            <person name="Ohm R."/>
            <person name="Pangilinan J."/>
            <person name="Park H.-J."/>
            <person name="Ramirez L."/>
            <person name="Alfaro M."/>
            <person name="Sun H."/>
            <person name="Tritt A."/>
            <person name="Yoshinaga Y."/>
            <person name="Zwiers L.-H."/>
            <person name="Turgeon B."/>
            <person name="Goodwin S."/>
            <person name="Spatafora J."/>
            <person name="Crous P."/>
            <person name="Grigoriev I."/>
        </authorList>
    </citation>
    <scope>NUCLEOTIDE SEQUENCE</scope>
    <source>
        <strain evidence="2">CBS 379.55</strain>
    </source>
</reference>
<feature type="compositionally biased region" description="Polar residues" evidence="1">
    <location>
        <begin position="79"/>
        <end position="89"/>
    </location>
</feature>
<gene>
    <name evidence="2" type="ORF">EI97DRAFT_462924</name>
</gene>
<feature type="compositionally biased region" description="Low complexity" evidence="1">
    <location>
        <begin position="24"/>
        <end position="34"/>
    </location>
</feature>
<name>A0A6A6J807_WESOR</name>
<evidence type="ECO:0000313" key="3">
    <source>
        <dbReference type="Proteomes" id="UP000800097"/>
    </source>
</evidence>
<evidence type="ECO:0000256" key="1">
    <source>
        <dbReference type="SAM" id="MobiDB-lite"/>
    </source>
</evidence>
<feature type="region of interest" description="Disordered" evidence="1">
    <location>
        <begin position="76"/>
        <end position="130"/>
    </location>
</feature>
<protein>
    <submittedName>
        <fullName evidence="2">Uncharacterized protein</fullName>
    </submittedName>
</protein>
<keyword evidence="3" id="KW-1185">Reference proteome</keyword>
<dbReference type="EMBL" id="ML986548">
    <property type="protein sequence ID" value="KAF2271339.1"/>
    <property type="molecule type" value="Genomic_DNA"/>
</dbReference>
<evidence type="ECO:0000313" key="2">
    <source>
        <dbReference type="EMBL" id="KAF2271339.1"/>
    </source>
</evidence>
<proteinExistence type="predicted"/>
<dbReference type="RefSeq" id="XP_033648878.1">
    <property type="nucleotide sequence ID" value="XM_033801322.1"/>
</dbReference>
<feature type="compositionally biased region" description="Basic and acidic residues" evidence="1">
    <location>
        <begin position="92"/>
        <end position="113"/>
    </location>
</feature>
<dbReference type="GeneID" id="54554497"/>
<dbReference type="Proteomes" id="UP000800097">
    <property type="component" value="Unassembled WGS sequence"/>
</dbReference>
<feature type="compositionally biased region" description="Basic and acidic residues" evidence="1">
    <location>
        <begin position="1"/>
        <end position="10"/>
    </location>
</feature>
<accession>A0A6A6J807</accession>
<dbReference type="AlphaFoldDB" id="A0A6A6J807"/>
<sequence length="246" mass="26383">MFSRRAERPRPQNATVDMYERSKSASSSSSTASSWQHFGHQDVPQTPNKEVEFMPKPPGGALLISPFGYKNGLRDASSDIESFTPSSEGSFEDERGQERPDALAVEEERERFAKPASESSDSAESEIENNDRAHRGHNILRECVIASCQALIMAGCFKTLTVAPTSAPTLQSLAANVVGYLAAVTVTSGLLGAENIAEGGGDLHTAASRVGKLLALPLTSSLYQMGRLVGFLGRNFVEGVKDGYLT</sequence>
<organism evidence="2 3">
    <name type="scientific">Westerdykella ornata</name>
    <dbReference type="NCBI Taxonomy" id="318751"/>
    <lineage>
        <taxon>Eukaryota</taxon>
        <taxon>Fungi</taxon>
        <taxon>Dikarya</taxon>
        <taxon>Ascomycota</taxon>
        <taxon>Pezizomycotina</taxon>
        <taxon>Dothideomycetes</taxon>
        <taxon>Pleosporomycetidae</taxon>
        <taxon>Pleosporales</taxon>
        <taxon>Sporormiaceae</taxon>
        <taxon>Westerdykella</taxon>
    </lineage>
</organism>
<feature type="region of interest" description="Disordered" evidence="1">
    <location>
        <begin position="1"/>
        <end position="59"/>
    </location>
</feature>